<dbReference type="OrthoDB" id="2349068at2759"/>
<protein>
    <recommendedName>
        <fullName evidence="6">Nitronate monooxygenase</fullName>
    </recommendedName>
</protein>
<dbReference type="GO" id="GO:0018580">
    <property type="term" value="F:nitronate monooxygenase activity"/>
    <property type="evidence" value="ECO:0007669"/>
    <property type="project" value="InterPro"/>
</dbReference>
<dbReference type="EMBL" id="JAABOA010002653">
    <property type="protein sequence ID" value="KAF9579590.1"/>
    <property type="molecule type" value="Genomic_DNA"/>
</dbReference>
<dbReference type="InterPro" id="IPR013785">
    <property type="entry name" value="Aldolase_TIM"/>
</dbReference>
<reference evidence="4" key="1">
    <citation type="journal article" date="2020" name="Fungal Divers.">
        <title>Resolving the Mortierellaceae phylogeny through synthesis of multi-gene phylogenetics and phylogenomics.</title>
        <authorList>
            <person name="Vandepol N."/>
            <person name="Liber J."/>
            <person name="Desiro A."/>
            <person name="Na H."/>
            <person name="Kennedy M."/>
            <person name="Barry K."/>
            <person name="Grigoriev I.V."/>
            <person name="Miller A.N."/>
            <person name="O'Donnell K."/>
            <person name="Stajich J.E."/>
            <person name="Bonito G."/>
        </authorList>
    </citation>
    <scope>NUCLEOTIDE SEQUENCE</scope>
    <source>
        <strain evidence="4">KOD1015</strain>
    </source>
</reference>
<accession>A0A9P6FRU8</accession>
<evidence type="ECO:0000313" key="4">
    <source>
        <dbReference type="EMBL" id="KAF9579590.1"/>
    </source>
</evidence>
<keyword evidence="5" id="KW-1185">Reference proteome</keyword>
<evidence type="ECO:0000256" key="1">
    <source>
        <dbReference type="ARBA" id="ARBA00022630"/>
    </source>
</evidence>
<name>A0A9P6FRU8_9FUNG</name>
<sequence>MLKDTDEFKDSTAKEFMPYGVGFITFWLDRQGPELLLSILRGEGDSSISHRPPAAVWFSFGDYRPYLKLIREHGAPGTRIIVQVQTVDEALAAQQDKVDVVVLQGTEAGGHGSQKAGPLINFIPEAKAALQNTLVSNPDAGLGMPALLAAGGISTAAQFKAAQALGADGVVIGTGFMPTFESPGPQRAKERLLQTSDGGLNTVKTRIFDELREFCWPEGFDGRVVRNVVTDREDEDHQRDHWRHEGEAAFKVLREDRTGTKQDWIKATAEQDYNILPLWSGTGVGLLKKQTSVAEFMDQLLDERA</sequence>
<keyword evidence="3" id="KW-0560">Oxidoreductase</keyword>
<dbReference type="Gene3D" id="3.20.20.70">
    <property type="entry name" value="Aldolase class I"/>
    <property type="match status" value="1"/>
</dbReference>
<dbReference type="SUPFAM" id="SSF51412">
    <property type="entry name" value="Inosine monophosphate dehydrogenase (IMPDH)"/>
    <property type="match status" value="1"/>
</dbReference>
<keyword evidence="2" id="KW-0288">FMN</keyword>
<evidence type="ECO:0000313" key="5">
    <source>
        <dbReference type="Proteomes" id="UP000780801"/>
    </source>
</evidence>
<dbReference type="PANTHER" id="PTHR32332">
    <property type="entry name" value="2-NITROPROPANE DIOXYGENASE"/>
    <property type="match status" value="1"/>
</dbReference>
<dbReference type="PANTHER" id="PTHR32332:SF31">
    <property type="entry name" value="2-NITROPROPANE DIOXYGENASE FAMILY, PUTATIVE (AFU_ORTHOLOGUE AFUA_2G09850)-RELATED"/>
    <property type="match status" value="1"/>
</dbReference>
<dbReference type="CDD" id="cd04730">
    <property type="entry name" value="NPD_like"/>
    <property type="match status" value="1"/>
</dbReference>
<dbReference type="Pfam" id="PF03060">
    <property type="entry name" value="NMO"/>
    <property type="match status" value="1"/>
</dbReference>
<keyword evidence="1" id="KW-0285">Flavoprotein</keyword>
<dbReference type="AlphaFoldDB" id="A0A9P6FRU8"/>
<gene>
    <name evidence="4" type="ORF">BGW38_004099</name>
</gene>
<dbReference type="InterPro" id="IPR004136">
    <property type="entry name" value="NMO"/>
</dbReference>
<dbReference type="Proteomes" id="UP000780801">
    <property type="component" value="Unassembled WGS sequence"/>
</dbReference>
<evidence type="ECO:0008006" key="6">
    <source>
        <dbReference type="Google" id="ProtNLM"/>
    </source>
</evidence>
<proteinExistence type="predicted"/>
<organism evidence="4 5">
    <name type="scientific">Lunasporangiospora selenospora</name>
    <dbReference type="NCBI Taxonomy" id="979761"/>
    <lineage>
        <taxon>Eukaryota</taxon>
        <taxon>Fungi</taxon>
        <taxon>Fungi incertae sedis</taxon>
        <taxon>Mucoromycota</taxon>
        <taxon>Mortierellomycotina</taxon>
        <taxon>Mortierellomycetes</taxon>
        <taxon>Mortierellales</taxon>
        <taxon>Mortierellaceae</taxon>
        <taxon>Lunasporangiospora</taxon>
    </lineage>
</organism>
<comment type="caution">
    <text evidence="4">The sequence shown here is derived from an EMBL/GenBank/DDBJ whole genome shotgun (WGS) entry which is preliminary data.</text>
</comment>
<evidence type="ECO:0000256" key="2">
    <source>
        <dbReference type="ARBA" id="ARBA00022643"/>
    </source>
</evidence>
<evidence type="ECO:0000256" key="3">
    <source>
        <dbReference type="ARBA" id="ARBA00023002"/>
    </source>
</evidence>